<dbReference type="Proteomes" id="UP000054926">
    <property type="component" value="Unassembled WGS sequence"/>
</dbReference>
<sequence>MNIRPAELKDSLDILRWRNDTHTRLMSRNQQVVAVDEHSQWYTRLLSNPNRMLLIGELVNQSLGMVRFDRLENSSQWEISITLAPEFRNRGLSKELLEQAISYFRSKFNNGEIIAEIKEGNQASRKLFTRVGFNYISRTDEMLCFSFQ</sequence>
<dbReference type="PANTHER" id="PTHR43415">
    <property type="entry name" value="SPERMIDINE N(1)-ACETYLTRANSFERASE"/>
    <property type="match status" value="1"/>
</dbReference>
<dbReference type="InterPro" id="IPR016181">
    <property type="entry name" value="Acyl_CoA_acyltransferase"/>
</dbReference>
<feature type="domain" description="N-acetyltransferase" evidence="1">
    <location>
        <begin position="1"/>
        <end position="148"/>
    </location>
</feature>
<name>A0A0W0ZKN6_9GAMM</name>
<dbReference type="PROSITE" id="PS51186">
    <property type="entry name" value="GNAT"/>
    <property type="match status" value="1"/>
</dbReference>
<keyword evidence="3" id="KW-1185">Reference proteome</keyword>
<dbReference type="EMBL" id="LNYY01000019">
    <property type="protein sequence ID" value="KTD69649.1"/>
    <property type="molecule type" value="Genomic_DNA"/>
</dbReference>
<dbReference type="AlphaFoldDB" id="A0A0W0ZKN6"/>
<dbReference type="STRING" id="947033.Lste_2807"/>
<accession>A0A0W0ZKN6</accession>
<protein>
    <submittedName>
        <fullName evidence="2">N-Acyltransferase (NAT)</fullName>
    </submittedName>
</protein>
<reference evidence="2 3" key="1">
    <citation type="submission" date="2015-11" db="EMBL/GenBank/DDBJ databases">
        <title>Genomic analysis of 38 Legionella species identifies large and diverse effector repertoires.</title>
        <authorList>
            <person name="Burstein D."/>
            <person name="Amaro F."/>
            <person name="Zusman T."/>
            <person name="Lifshitz Z."/>
            <person name="Cohen O."/>
            <person name="Gilbert J.A."/>
            <person name="Pupko T."/>
            <person name="Shuman H.A."/>
            <person name="Segal G."/>
        </authorList>
    </citation>
    <scope>NUCLEOTIDE SEQUENCE [LARGE SCALE GENOMIC DNA]</scope>
    <source>
        <strain evidence="2 3">IMVS3376</strain>
    </source>
</reference>
<evidence type="ECO:0000259" key="1">
    <source>
        <dbReference type="PROSITE" id="PS51186"/>
    </source>
</evidence>
<dbReference type="RefSeq" id="WP_058511572.1">
    <property type="nucleotide sequence ID" value="NZ_DAIOMV010000008.1"/>
</dbReference>
<dbReference type="PATRIC" id="fig|947033.5.peg.2977"/>
<dbReference type="Gene3D" id="3.40.630.30">
    <property type="match status" value="1"/>
</dbReference>
<dbReference type="PANTHER" id="PTHR43415:SF3">
    <property type="entry name" value="GNAT-FAMILY ACETYLTRANSFERASE"/>
    <property type="match status" value="1"/>
</dbReference>
<dbReference type="CDD" id="cd04301">
    <property type="entry name" value="NAT_SF"/>
    <property type="match status" value="1"/>
</dbReference>
<dbReference type="SUPFAM" id="SSF55729">
    <property type="entry name" value="Acyl-CoA N-acyltransferases (Nat)"/>
    <property type="match status" value="1"/>
</dbReference>
<evidence type="ECO:0000313" key="2">
    <source>
        <dbReference type="EMBL" id="KTD69649.1"/>
    </source>
</evidence>
<dbReference type="OrthoDB" id="5358891at2"/>
<evidence type="ECO:0000313" key="3">
    <source>
        <dbReference type="Proteomes" id="UP000054926"/>
    </source>
</evidence>
<gene>
    <name evidence="2" type="ORF">Lste_2807</name>
</gene>
<comment type="caution">
    <text evidence="2">The sequence shown here is derived from an EMBL/GenBank/DDBJ whole genome shotgun (WGS) entry which is preliminary data.</text>
</comment>
<dbReference type="GO" id="GO:0016747">
    <property type="term" value="F:acyltransferase activity, transferring groups other than amino-acyl groups"/>
    <property type="evidence" value="ECO:0007669"/>
    <property type="project" value="InterPro"/>
</dbReference>
<organism evidence="2 3">
    <name type="scientific">Legionella steelei</name>
    <dbReference type="NCBI Taxonomy" id="947033"/>
    <lineage>
        <taxon>Bacteria</taxon>
        <taxon>Pseudomonadati</taxon>
        <taxon>Pseudomonadota</taxon>
        <taxon>Gammaproteobacteria</taxon>
        <taxon>Legionellales</taxon>
        <taxon>Legionellaceae</taxon>
        <taxon>Legionella</taxon>
    </lineage>
</organism>
<keyword evidence="2" id="KW-0012">Acyltransferase</keyword>
<keyword evidence="2" id="KW-0808">Transferase</keyword>
<dbReference type="InterPro" id="IPR000182">
    <property type="entry name" value="GNAT_dom"/>
</dbReference>
<dbReference type="Pfam" id="PF13302">
    <property type="entry name" value="Acetyltransf_3"/>
    <property type="match status" value="1"/>
</dbReference>
<proteinExistence type="predicted"/>